<feature type="domain" description="PE" evidence="1">
    <location>
        <begin position="4"/>
        <end position="93"/>
    </location>
</feature>
<evidence type="ECO:0000259" key="2">
    <source>
        <dbReference type="Pfam" id="PF08237"/>
    </source>
</evidence>
<dbReference type="Pfam" id="PF08237">
    <property type="entry name" value="PE-PPE"/>
    <property type="match status" value="1"/>
</dbReference>
<dbReference type="AlphaFoldDB" id="A0A975JXZ9"/>
<gene>
    <name evidence="3" type="ORF">F6B93_12220</name>
</gene>
<feature type="domain" description="PE-PPE" evidence="2">
    <location>
        <begin position="156"/>
        <end position="385"/>
    </location>
</feature>
<sequence length="580" mass="59981">MTYVVAEPEMMASVAMDLERIGSTISAANAAAAGRISGLAAAAGDEVSAAIANVLAAHGQEYQAVATHVAAFHSEFHQALAAAGRAYAQAETAGVAALQGALVAPAQGASAAPAAAMIPPFMANEVSLFLGGTGDPIPSQNYVERANALYVRSTETLQRLFTPEELYPATGVRSLTLNRSVNEGIAILDNTLYEKINDAGQSVTVFGYSQSSVIASLEMRNLAAGASAFGATPPDPSQLNFVLTGNVMNPNGGMLARFPDLSIPSLGLTFYGGTPSDTPYETAIYTLEYDGFADFPRYPLNFISTLNAVMGIGTVHPTYMGLTQAQVDSAIQLPTSPGYSGNTTYYMIETENLPLLAPLRAIPVIGSPLANLFQPSLEVIVNLGYGDPEFGYSTSPADVTTPFGLFPDVSPLRVLDALNAGAQEGIHDFTADMHALQAQPPAPLSLTLPQPVDFVSALNAIQAQPPAPLSLALPQPVDFVNAVTAAPTPIEIVNGLTTIASDDYALLLPTADIGVALLVTLPMYNAGLFVSELAQGDLIDAIGLPIAATVGLTTIAGAVELATIGLALYGNVQTLQGLAA</sequence>
<dbReference type="InterPro" id="IPR013228">
    <property type="entry name" value="PE-PPE_C"/>
</dbReference>
<dbReference type="Pfam" id="PF00934">
    <property type="entry name" value="PE"/>
    <property type="match status" value="1"/>
</dbReference>
<evidence type="ECO:0000259" key="1">
    <source>
        <dbReference type="Pfam" id="PF00934"/>
    </source>
</evidence>
<dbReference type="InterPro" id="IPR038332">
    <property type="entry name" value="PPE_sf"/>
</dbReference>
<accession>A0A975JXZ9</accession>
<reference evidence="3" key="1">
    <citation type="submission" date="2019-12" db="EMBL/GenBank/DDBJ databases">
        <title>Mycobacterium spongiae sp. nov.</title>
        <authorList>
            <person name="Stinear T."/>
        </authorList>
    </citation>
    <scope>NUCLEOTIDE SEQUENCE</scope>
    <source>
        <strain evidence="3">FSD4b-SM</strain>
    </source>
</reference>
<organism evidence="3 4">
    <name type="scientific">Mycobacterium spongiae</name>
    <dbReference type="NCBI Taxonomy" id="886343"/>
    <lineage>
        <taxon>Bacteria</taxon>
        <taxon>Bacillati</taxon>
        <taxon>Actinomycetota</taxon>
        <taxon>Actinomycetes</taxon>
        <taxon>Mycobacteriales</taxon>
        <taxon>Mycobacteriaceae</taxon>
        <taxon>Mycobacterium</taxon>
    </lineage>
</organism>
<proteinExistence type="predicted"/>
<dbReference type="InterPro" id="IPR029058">
    <property type="entry name" value="AB_hydrolase_fold"/>
</dbReference>
<dbReference type="RefSeq" id="WP_211695338.1">
    <property type="nucleotide sequence ID" value="NZ_CP046600.1"/>
</dbReference>
<dbReference type="Proteomes" id="UP000682202">
    <property type="component" value="Chromosome"/>
</dbReference>
<evidence type="ECO:0000313" key="3">
    <source>
        <dbReference type="EMBL" id="QUR67764.1"/>
    </source>
</evidence>
<name>A0A975JXZ9_9MYCO</name>
<dbReference type="InterPro" id="IPR000084">
    <property type="entry name" value="PE-PGRS_N"/>
</dbReference>
<protein>
    <submittedName>
        <fullName evidence="3">PE-PPE domain-containing protein</fullName>
    </submittedName>
</protein>
<dbReference type="SUPFAM" id="SSF140459">
    <property type="entry name" value="PE/PPE dimer-like"/>
    <property type="match status" value="1"/>
</dbReference>
<dbReference type="Gene3D" id="3.40.50.1820">
    <property type="entry name" value="alpha/beta hydrolase"/>
    <property type="match status" value="1"/>
</dbReference>
<dbReference type="KEGG" id="mspg:F6B93_12220"/>
<evidence type="ECO:0000313" key="4">
    <source>
        <dbReference type="Proteomes" id="UP000682202"/>
    </source>
</evidence>
<dbReference type="EMBL" id="CP046600">
    <property type="protein sequence ID" value="QUR67764.1"/>
    <property type="molecule type" value="Genomic_DNA"/>
</dbReference>
<keyword evidence="4" id="KW-1185">Reference proteome</keyword>
<dbReference type="Gene3D" id="1.10.287.850">
    <property type="entry name" value="HP0062-like domain"/>
    <property type="match status" value="1"/>
</dbReference>